<accession>K5W052</accession>
<dbReference type="Pfam" id="PF10344">
    <property type="entry name" value="Hobbit"/>
    <property type="match status" value="1"/>
</dbReference>
<protein>
    <recommendedName>
        <fullName evidence="8">FMP27 GFWDK domain-containing protein</fullName>
    </recommendedName>
</protein>
<organism evidence="6 7">
    <name type="scientific">Agaricus bisporus var. burnettii (strain JB137-S8 / ATCC MYA-4627 / FGSC 10392)</name>
    <name type="common">White button mushroom</name>
    <dbReference type="NCBI Taxonomy" id="597362"/>
    <lineage>
        <taxon>Eukaryota</taxon>
        <taxon>Fungi</taxon>
        <taxon>Dikarya</taxon>
        <taxon>Basidiomycota</taxon>
        <taxon>Agaricomycotina</taxon>
        <taxon>Agaricomycetes</taxon>
        <taxon>Agaricomycetidae</taxon>
        <taxon>Agaricales</taxon>
        <taxon>Agaricineae</taxon>
        <taxon>Agaricaceae</taxon>
        <taxon>Agaricus</taxon>
    </lineage>
</organism>
<dbReference type="InterPro" id="IPR045167">
    <property type="entry name" value="Hobbit"/>
</dbReference>
<feature type="region of interest" description="Disordered" evidence="1">
    <location>
        <begin position="2551"/>
        <end position="2588"/>
    </location>
</feature>
<dbReference type="EMBL" id="JH971389">
    <property type="protein sequence ID" value="EKM80134.1"/>
    <property type="molecule type" value="Genomic_DNA"/>
</dbReference>
<feature type="compositionally biased region" description="Polar residues" evidence="1">
    <location>
        <begin position="2560"/>
        <end position="2578"/>
    </location>
</feature>
<dbReference type="InterPro" id="IPR019415">
    <property type="entry name" value="FMP27_SW_RBG"/>
</dbReference>
<dbReference type="KEGG" id="abp:AGABI1DRAFT73031"/>
<dbReference type="HOGENOM" id="CLU_000202_1_0_1"/>
<evidence type="ECO:0000256" key="2">
    <source>
        <dbReference type="SAM" id="Phobius"/>
    </source>
</evidence>
<dbReference type="RefSeq" id="XP_007329011.1">
    <property type="nucleotide sequence ID" value="XM_007328949.1"/>
</dbReference>
<evidence type="ECO:0000259" key="4">
    <source>
        <dbReference type="SMART" id="SM01215"/>
    </source>
</evidence>
<feature type="domain" description="FMP27 WPPW motif-containing RBG unit" evidence="5">
    <location>
        <begin position="1749"/>
        <end position="2203"/>
    </location>
</feature>
<reference evidence="7" key="1">
    <citation type="journal article" date="2012" name="Proc. Natl. Acad. Sci. U.S.A.">
        <title>Genome sequence of the button mushroom Agaricus bisporus reveals mechanisms governing adaptation to a humic-rich ecological niche.</title>
        <authorList>
            <person name="Morin E."/>
            <person name="Kohler A."/>
            <person name="Baker A.R."/>
            <person name="Foulongne-Oriol M."/>
            <person name="Lombard V."/>
            <person name="Nagy L.G."/>
            <person name="Ohm R.A."/>
            <person name="Patyshakuliyeva A."/>
            <person name="Brun A."/>
            <person name="Aerts A.L."/>
            <person name="Bailey A.M."/>
            <person name="Billette C."/>
            <person name="Coutinho P.M."/>
            <person name="Deakin G."/>
            <person name="Doddapaneni H."/>
            <person name="Floudas D."/>
            <person name="Grimwood J."/>
            <person name="Hilden K."/>
            <person name="Kuees U."/>
            <person name="LaButti K.M."/>
            <person name="Lapidus A."/>
            <person name="Lindquist E.A."/>
            <person name="Lucas S.M."/>
            <person name="Murat C."/>
            <person name="Riley R.W."/>
            <person name="Salamov A.A."/>
            <person name="Schmutz J."/>
            <person name="Subramanian V."/>
            <person name="Woesten H.A.B."/>
            <person name="Xu J."/>
            <person name="Eastwood D.C."/>
            <person name="Foster G.D."/>
            <person name="Sonnenberg A.S."/>
            <person name="Cullen D."/>
            <person name="de Vries R.P."/>
            <person name="Lundell T."/>
            <person name="Hibbett D.S."/>
            <person name="Henrissat B."/>
            <person name="Burton K.S."/>
            <person name="Kerrigan R.W."/>
            <person name="Challen M.P."/>
            <person name="Grigoriev I.V."/>
            <person name="Martin F."/>
        </authorList>
    </citation>
    <scope>NUCLEOTIDE SEQUENCE [LARGE SCALE GENOMIC DNA]</scope>
    <source>
        <strain evidence="7">JB137-S8 / ATCC MYA-4627 / FGSC 10392</strain>
    </source>
</reference>
<feature type="domain" description="FMP27 SW motif-containing RBG unit" evidence="4">
    <location>
        <begin position="1238"/>
        <end position="1342"/>
    </location>
</feature>
<evidence type="ECO:0000313" key="6">
    <source>
        <dbReference type="EMBL" id="EKM80134.1"/>
    </source>
</evidence>
<dbReference type="InterPro" id="IPR019449">
    <property type="entry name" value="FMP27_WPPW_RBG"/>
</dbReference>
<evidence type="ECO:0000313" key="7">
    <source>
        <dbReference type="Proteomes" id="UP000008493"/>
    </source>
</evidence>
<feature type="transmembrane region" description="Helical" evidence="2">
    <location>
        <begin position="32"/>
        <end position="54"/>
    </location>
</feature>
<proteinExistence type="predicted"/>
<dbReference type="Proteomes" id="UP000008493">
    <property type="component" value="Unassembled WGS sequence"/>
</dbReference>
<feature type="compositionally biased region" description="Low complexity" evidence="1">
    <location>
        <begin position="2579"/>
        <end position="2588"/>
    </location>
</feature>
<dbReference type="FunCoup" id="K5W052">
    <property type="interactions" value="190"/>
</dbReference>
<evidence type="ECO:0000259" key="3">
    <source>
        <dbReference type="SMART" id="SM01214"/>
    </source>
</evidence>
<sequence length="2843" mass="318999">MVQWSLSSIFSTLFYILFIGNAQTLWSRNLVWLVRLIILSLLLRTYIAPWLLVLTSKHIRIRSISLRSIKGLYFKRGRWVCRAERIGYVFRTAEGRRRLTLRVDGLKVEMQKEGEEDVKATRRQKRRGTLSLADLHPSPLAGHLWGIITKVTLMLEPWLRPLMRNAVVGCFRIIIKWLPALTQALSFELHSTVFTLAQIPRTQVVADEINLHAELILTPVENLATVTGNNGRSTEVSPSSSWTFYGMSTWKKKMSDGLKRALDRAWGTMRGSASISFKLSDVVGTTPKEGQSGAFLSRIFLRLPGSLMLDGKLKFFPQTATIDANSVTVGLKADDIIVGVDLLNEILRVVLPTVVKRPKKPIFAPDVPSRTLPQSSEKSELPTVPARTPAARHSRSPTLFSAGFLPLELSPKLPRASPLFKAFSVSLQVADVNMTRSSLYPRDRSFPSYKLRDCQYKSALSSIKKVSLHVSSVSLLFSSTTSRVIDYKTLVNDVRADFHPSSAAKDSLHSRWLGSAPRREAFDAEAYCLRFRITTVMLERHKKGDVFPIATLGSLDFQTVLYQWPAPLLMPSLFMSGDPNAPFLASSLTIGGIDLADRLEDLCDFLERRVSKTGTKSPKKDFSNIVDGFQLPRSSIQVHCGVICVRLIQNGAQETSSSLEMRTDGFTFELNAKYDSDQTIASTQTLPPNFSCFSGRLALSLHPVLLHVRSGWCSVGFASDNEFLNDPAILSMGPVEIGGSVRAEVEEELDIFRVKRASLSYDVHAIVDTFAIELWHADSVSAAAELLAQLPTASVPASDGTLIAPSKPLSLPPGVVSIVLARFIVVVTSPDINPKDVDLSRGIGLKTMVSLELVNPAQSPRVQDEKLLKLRRSLGLTHKRLEDTIAASKGNVLHDNTSALLRLKIANLLLRKAFATQFETDDPFLAGRDDLTPTDQEFMRIPSVQLDVSIMGGDDRHTTRQVTVTIPSIQGKFELSNVYCSLLAAQTLQALARTRQLVRPDAANSSSTSIKWSVDCRVQSFNLQWALPNQTLVSLLEDARFSWLPNQSTRFEFKSLAFWVPTPILVHGWEYDHSQKWDQLLTFYLWNISFPMVNHSLSIDAVGQSLRLRIPHGYILADLILDLIVVAKATKHLVHIVKSGVFSDIPSPEPEAPKISPNISFEIQTLCVEAADDPFEAKLSAIWRVGLDAVKQRLEREEAFSAKVAAIQAGGDNSDTKVVAEGEHDYQFTAKHTVPLDDARRRLDEVHFLDWKFRLQNLREAWSNHETSILHKLYGPQGTTGRAPFPRSKVSTNGMGIPPLFRVYISSLKLSVSLPTFPLEELPNFLHDQGGGLPIGTEFSLLVPLHIRFTLNTIRITARDFPIPLVHVQDSRDSILPACVFDSDVVIAEEMGSDASSDWMDCPVLPANQGIYGTGALTLHVPKTIMPVKSYACPTIEISTACPTVLSWGVSYMSTLQDVVRVIESLSPNPRDPSPPIGFWDKLRLIAHWKVKFSFKEEVRVYLKGSRDPVKIADDGAGFVLVWKGSPQLLIGYPNVQGDLLQLTSDTSLIAVPKFGEITSDGTLNLTHLTMNSHRKICAELHSGVRWGIGFVFERTCDAQCGKCSGHVFQRQCRLFDFVPHYAVRLESKSSLPTLKGIDDSYKEFRSDFIHFSFSLTASTKEGCATTNALHLTPKAFTHFWAWWSLFDSVPTLRIRVGAYFTPRPVTPKFGRHIATIKYRIVLSKLFVMHGYLDDSPETWANGITSWIGVKGMVDEVRVDMHQRDQETQVRGIEPNTTKTAHRKPFYAAETVLQGVDLRTVFAIFADPLKAEISTNQHFSTPNTYLQYNDLPQTSTTSSWYDTNDFIELDWESSSEPTLHYLPLLSCPRFTYLKRNTAEAGGDQDSKFGIENTHHCLLGQESSAPQIQINLAAARIDELRRYSTEDSAEVRIMMYALQNWLLTAFYHGAQRTSGSRKRMIKLLQDYMDFLKNAETDDVLEPLQAKSYHLPSEVVLPEEWTEFDNTYQLHCPKLSLEKATRDIMIQYYECSRARKGFEYHLATRAVKYIRDQAKASKVKAEPENKGGDSISNKPAQLAASAIRKLLKGDVGKSSVEMDQQDALGLLCEPLDGWCAGVTLYKAHCCFLLKPQVVLRDEDSGDICVVAATQAKLQSFAIMDDANIDDPISGKIMSRNYTSLSGFQIFCPNHAAVSSTRLQVPLEVLIDRRCESDEFERLVPQTDATFHYDKFNRLRLRNEVTSVVGPSLDTTPSISRTHLQDQTDLIRMHIPHLTVSADDKHFRTISNIVTKLLLFSDAAHKERLDKLETLLFSYDFMDLRQAADVITDLQSRLRAALETERVLEHTPRHLPAEEFTKLGRLRLRSHILALTEELDYLFGAIKLVQDRTDERMDQKSALLVHASSSEMSWKMLGDDKDLLAKLVIEHSNFYWLSRQDSAMVNDLVIGNLQAFDGSREAIWTEILLKDDEPANHPLHKRNLFLLAHWSILPPVGGISIYETFEVSLHPLKLQIDAKLGRRIMEYLWPDRRDRQRDSEDELASTWSHDTTHSEEFSVPKLPIRSSIDSPRGLQNLQSEDVSQNGRLAPPSLRRLGSSRSFTDLRYTFGEYDRPQFLLSNGGSNGRPDSSDVHESFAAGAKFDATLELEEKTGDAAVMKTRSSQKTFIHVKVASMNLVLSILKEGSFECHDVRIKTRDLIYQNQTSSFEELVNKFIPSNMSWKGWMKMVFHQPLIPVFPVARQILSKTKLVGSSRVIQSTEVDGSLTSRRTEKKRTLTLRLPGKHWGRSIPTKLKKKPTHPTVVVPDVPIYTSQPLSAEPEPLKANEMEVIETSQETNLETLKKPSSPS</sequence>
<dbReference type="PANTHER" id="PTHR15678:SF6">
    <property type="entry name" value="BRIDGE-LIKE LIPID TRANSFER PROTEIN FAMILY MEMBER 2"/>
    <property type="match status" value="1"/>
</dbReference>
<keyword evidence="2" id="KW-1133">Transmembrane helix</keyword>
<dbReference type="PANTHER" id="PTHR15678">
    <property type="entry name" value="ANTIGEN MLAA-22-RELATED"/>
    <property type="match status" value="1"/>
</dbReference>
<keyword evidence="2" id="KW-0812">Transmembrane</keyword>
<evidence type="ECO:0000259" key="5">
    <source>
        <dbReference type="SMART" id="SM01216"/>
    </source>
</evidence>
<dbReference type="InterPro" id="IPR019441">
    <property type="entry name" value="FMP27/BLTP2/Hobbit_GFWDK_RBG"/>
</dbReference>
<keyword evidence="7" id="KW-1185">Reference proteome</keyword>
<evidence type="ECO:0008006" key="8">
    <source>
        <dbReference type="Google" id="ProtNLM"/>
    </source>
</evidence>
<feature type="domain" description="FMP27/BLTP2/Hobbit GFWDK motif-containing RBG unit" evidence="3">
    <location>
        <begin position="1360"/>
        <end position="1512"/>
    </location>
</feature>
<gene>
    <name evidence="6" type="ORF">AGABI1DRAFT_73031</name>
</gene>
<dbReference type="SMART" id="SM01216">
    <property type="entry name" value="Fmp27_WPPW"/>
    <property type="match status" value="1"/>
</dbReference>
<dbReference type="OrthoDB" id="1562405at2759"/>
<dbReference type="eggNOG" id="KOG1910">
    <property type="taxonomic scope" value="Eukaryota"/>
</dbReference>
<dbReference type="InParanoid" id="K5W052"/>
<dbReference type="SMART" id="SM01215">
    <property type="entry name" value="Fmp27_SW"/>
    <property type="match status" value="1"/>
</dbReference>
<feature type="region of interest" description="Disordered" evidence="1">
    <location>
        <begin position="366"/>
        <end position="392"/>
    </location>
</feature>
<dbReference type="OMA" id="FAHFWSW"/>
<dbReference type="STRING" id="597362.K5W052"/>
<keyword evidence="2" id="KW-0472">Membrane</keyword>
<dbReference type="GeneID" id="18831076"/>
<name>K5W052_AGABU</name>
<evidence type="ECO:0000256" key="1">
    <source>
        <dbReference type="SAM" id="MobiDB-lite"/>
    </source>
</evidence>
<dbReference type="SMART" id="SM01214">
    <property type="entry name" value="Fmp27_GFWDK"/>
    <property type="match status" value="1"/>
</dbReference>